<evidence type="ECO:0000256" key="2">
    <source>
        <dbReference type="ARBA" id="ARBA00023125"/>
    </source>
</evidence>
<dbReference type="SUPFAM" id="SSF50249">
    <property type="entry name" value="Nucleic acid-binding proteins"/>
    <property type="match status" value="1"/>
</dbReference>
<dbReference type="Proteomes" id="UP001215598">
    <property type="component" value="Unassembled WGS sequence"/>
</dbReference>
<feature type="region of interest" description="Disordered" evidence="4">
    <location>
        <begin position="136"/>
        <end position="207"/>
    </location>
</feature>
<reference evidence="5" key="1">
    <citation type="submission" date="2023-03" db="EMBL/GenBank/DDBJ databases">
        <title>Massive genome expansion in bonnet fungi (Mycena s.s.) driven by repeated elements and novel gene families across ecological guilds.</title>
        <authorList>
            <consortium name="Lawrence Berkeley National Laboratory"/>
            <person name="Harder C.B."/>
            <person name="Miyauchi S."/>
            <person name="Viragh M."/>
            <person name="Kuo A."/>
            <person name="Thoen E."/>
            <person name="Andreopoulos B."/>
            <person name="Lu D."/>
            <person name="Skrede I."/>
            <person name="Drula E."/>
            <person name="Henrissat B."/>
            <person name="Morin E."/>
            <person name="Kohler A."/>
            <person name="Barry K."/>
            <person name="LaButti K."/>
            <person name="Morin E."/>
            <person name="Salamov A."/>
            <person name="Lipzen A."/>
            <person name="Mereny Z."/>
            <person name="Hegedus B."/>
            <person name="Baldrian P."/>
            <person name="Stursova M."/>
            <person name="Weitz H."/>
            <person name="Taylor A."/>
            <person name="Grigoriev I.V."/>
            <person name="Nagy L.G."/>
            <person name="Martin F."/>
            <person name="Kauserud H."/>
        </authorList>
    </citation>
    <scope>NUCLEOTIDE SEQUENCE</scope>
    <source>
        <strain evidence="5">CBHHK182m</strain>
    </source>
</reference>
<comment type="caution">
    <text evidence="5">The sequence shown here is derived from an EMBL/GenBank/DDBJ whole genome shotgun (WGS) entry which is preliminary data.</text>
</comment>
<keyword evidence="2" id="KW-0238">DNA-binding</keyword>
<protein>
    <submittedName>
        <fullName evidence="5">Uncharacterized protein</fullName>
    </submittedName>
</protein>
<keyword evidence="3" id="KW-0539">Nucleus</keyword>
<proteinExistence type="predicted"/>
<dbReference type="Gene3D" id="2.40.50.140">
    <property type="entry name" value="Nucleic acid-binding proteins"/>
    <property type="match status" value="1"/>
</dbReference>
<evidence type="ECO:0000256" key="4">
    <source>
        <dbReference type="SAM" id="MobiDB-lite"/>
    </source>
</evidence>
<evidence type="ECO:0000256" key="3">
    <source>
        <dbReference type="ARBA" id="ARBA00023242"/>
    </source>
</evidence>
<feature type="compositionally biased region" description="Polar residues" evidence="4">
    <location>
        <begin position="147"/>
        <end position="163"/>
    </location>
</feature>
<evidence type="ECO:0000313" key="5">
    <source>
        <dbReference type="EMBL" id="KAJ7774908.1"/>
    </source>
</evidence>
<dbReference type="GO" id="GO:0003677">
    <property type="term" value="F:DNA binding"/>
    <property type="evidence" value="ECO:0007669"/>
    <property type="project" value="UniProtKB-KW"/>
</dbReference>
<dbReference type="AlphaFoldDB" id="A0AAD7JZ15"/>
<accession>A0AAD7JZ15</accession>
<keyword evidence="6" id="KW-1185">Reference proteome</keyword>
<organism evidence="5 6">
    <name type="scientific">Mycena metata</name>
    <dbReference type="NCBI Taxonomy" id="1033252"/>
    <lineage>
        <taxon>Eukaryota</taxon>
        <taxon>Fungi</taxon>
        <taxon>Dikarya</taxon>
        <taxon>Basidiomycota</taxon>
        <taxon>Agaricomycotina</taxon>
        <taxon>Agaricomycetes</taxon>
        <taxon>Agaricomycetidae</taxon>
        <taxon>Agaricales</taxon>
        <taxon>Marasmiineae</taxon>
        <taxon>Mycenaceae</taxon>
        <taxon>Mycena</taxon>
    </lineage>
</organism>
<feature type="compositionally biased region" description="Polar residues" evidence="4">
    <location>
        <begin position="187"/>
        <end position="207"/>
    </location>
</feature>
<dbReference type="PANTHER" id="PTHR13989:SF16">
    <property type="entry name" value="REPLICATION PROTEIN A2"/>
    <property type="match status" value="1"/>
</dbReference>
<dbReference type="InterPro" id="IPR040260">
    <property type="entry name" value="RFA2-like"/>
</dbReference>
<sequence>MSVLHSEVKAIRRVTVLQLLRATQMHSTAAFLIDGNDFNLGVLVGNVVVSTVIVRQTFLAFDLADCTGVIRVQLWTDWGPQIVPILECPYVRVVGGIESYKGANVVRATNVFAARDPFEVYAHTLGVIKDALTYKIGPPPSEHTRTETPPTSQEFLNQSSELESPSADPFSPPDVDAQLNGPIRSMSLGSPRSPTNNPGGFGSSQSLRNPYANLDAIEKEIVESFEDLAHLRPPGDLEGIPIEAILTLVQERTGADESTVR</sequence>
<dbReference type="PANTHER" id="PTHR13989">
    <property type="entry name" value="REPLICATION PROTEIN A-RELATED"/>
    <property type="match status" value="1"/>
</dbReference>
<gene>
    <name evidence="5" type="ORF">B0H16DRAFT_79211</name>
</gene>
<name>A0AAD7JZ15_9AGAR</name>
<evidence type="ECO:0000256" key="1">
    <source>
        <dbReference type="ARBA" id="ARBA00004123"/>
    </source>
</evidence>
<evidence type="ECO:0000313" key="6">
    <source>
        <dbReference type="Proteomes" id="UP001215598"/>
    </source>
</evidence>
<dbReference type="GO" id="GO:0005634">
    <property type="term" value="C:nucleus"/>
    <property type="evidence" value="ECO:0007669"/>
    <property type="project" value="UniProtKB-SubCell"/>
</dbReference>
<dbReference type="InterPro" id="IPR012340">
    <property type="entry name" value="NA-bd_OB-fold"/>
</dbReference>
<dbReference type="EMBL" id="JARKIB010000011">
    <property type="protein sequence ID" value="KAJ7774908.1"/>
    <property type="molecule type" value="Genomic_DNA"/>
</dbReference>
<comment type="subcellular location">
    <subcellularLocation>
        <location evidence="1">Nucleus</location>
    </subcellularLocation>
</comment>